<proteinExistence type="inferred from homology"/>
<sequence length="532" mass="60440">MTRMSSVFAKVSCVLASSLFISSYAQSKDYFISCYYSDSDVSLSSKNPELMVQKYGPSLNYYWAKDSKSNYSKYTKLSGKIVDGFFVEESLTYNDVVEKCNFAIESGSILWPAKESYTLLDFKASVSDLAGFEYPIQFEKGNENQSKIKQIVLFGDSLSDTGNLKRWTKVMPYFPFWFGRFSDGLIWVDYLSRRSEIPILNFSYGGAKTDGKNEYYASTIPDVLKGMARNLVTGNSKDYINTYLSKYLTTDSYNTTNKTLAKPDETLFIIWIGANDYIEKFENKNLTKPFLDDPEHPGGINHAYKVTIKNIIEQIKLIYEKGGKHFLVLNLPDLGKSPIVLTSEYKKYSDDNKNKAELSQRLSELTKRHNDLLQASIAELQKSLTQKADVTLLDINEDFSDLLNDKSILDKSDFDYGFKKMNSKYLIPGSNSNYVQDFCYVGGYFNAIFTKTNEEANQFMLNNSCTLADDSLNQFSLFYNSPHPTSYAHCWLSYSIEKALHNKGLISSNLGSLSSLKSYCQGQINSNGKNFR</sequence>
<dbReference type="GO" id="GO:0006629">
    <property type="term" value="P:lipid metabolic process"/>
    <property type="evidence" value="ECO:0007669"/>
    <property type="project" value="InterPro"/>
</dbReference>
<feature type="chain" id="PRO_5032289011" description="Phospholipase/lecithinase/hemolysin" evidence="3">
    <location>
        <begin position="28"/>
        <end position="532"/>
    </location>
</feature>
<dbReference type="PROSITE" id="PS01098">
    <property type="entry name" value="LIPASE_GDSL_SER"/>
    <property type="match status" value="1"/>
</dbReference>
<evidence type="ECO:0000313" key="5">
    <source>
        <dbReference type="Proteomes" id="UP000442694"/>
    </source>
</evidence>
<protein>
    <recommendedName>
        <fullName evidence="6">Phospholipase/lecithinase/hemolysin</fullName>
    </recommendedName>
</protein>
<evidence type="ECO:0008006" key="6">
    <source>
        <dbReference type="Google" id="ProtNLM"/>
    </source>
</evidence>
<evidence type="ECO:0000256" key="2">
    <source>
        <dbReference type="SAM" id="Coils"/>
    </source>
</evidence>
<dbReference type="Proteomes" id="UP000442694">
    <property type="component" value="Unassembled WGS sequence"/>
</dbReference>
<evidence type="ECO:0000313" key="4">
    <source>
        <dbReference type="EMBL" id="KAB8033772.1"/>
    </source>
</evidence>
<dbReference type="InterPro" id="IPR008265">
    <property type="entry name" value="Lipase_GDSL_AS"/>
</dbReference>
<organism evidence="4 5">
    <name type="scientific">Fluviispira multicolorata</name>
    <dbReference type="NCBI Taxonomy" id="2654512"/>
    <lineage>
        <taxon>Bacteria</taxon>
        <taxon>Pseudomonadati</taxon>
        <taxon>Bdellovibrionota</taxon>
        <taxon>Oligoflexia</taxon>
        <taxon>Silvanigrellales</taxon>
        <taxon>Silvanigrellaceae</taxon>
        <taxon>Fluviispira</taxon>
    </lineage>
</organism>
<dbReference type="InterPro" id="IPR036514">
    <property type="entry name" value="SGNH_hydro_sf"/>
</dbReference>
<dbReference type="SUPFAM" id="SSF52266">
    <property type="entry name" value="SGNH hydrolase"/>
    <property type="match status" value="1"/>
</dbReference>
<dbReference type="PANTHER" id="PTHR22835">
    <property type="entry name" value="ZINC FINGER FYVE DOMAIN CONTAINING PROTEIN"/>
    <property type="match status" value="1"/>
</dbReference>
<dbReference type="CDD" id="cd01846">
    <property type="entry name" value="fatty_acyltransferase_like"/>
    <property type="match status" value="1"/>
</dbReference>
<keyword evidence="5" id="KW-1185">Reference proteome</keyword>
<evidence type="ECO:0000256" key="3">
    <source>
        <dbReference type="SAM" id="SignalP"/>
    </source>
</evidence>
<dbReference type="Pfam" id="PF00657">
    <property type="entry name" value="Lipase_GDSL"/>
    <property type="match status" value="1"/>
</dbReference>
<keyword evidence="3" id="KW-0732">Signal</keyword>
<gene>
    <name evidence="4" type="ORF">GCL57_03430</name>
</gene>
<name>A0A833N5F6_9BACT</name>
<dbReference type="GO" id="GO:0016298">
    <property type="term" value="F:lipase activity"/>
    <property type="evidence" value="ECO:0007669"/>
    <property type="project" value="InterPro"/>
</dbReference>
<reference evidence="4 5" key="1">
    <citation type="submission" date="2019-10" db="EMBL/GenBank/DDBJ databases">
        <title>New genus of Silvanigrellaceae.</title>
        <authorList>
            <person name="Pitt A."/>
            <person name="Hahn M.W."/>
        </authorList>
    </citation>
    <scope>NUCLEOTIDE SEQUENCE [LARGE SCALE GENOMIC DNA]</scope>
    <source>
        <strain evidence="4 5">33A1-SZDP</strain>
    </source>
</reference>
<comment type="caution">
    <text evidence="4">The sequence shown here is derived from an EMBL/GenBank/DDBJ whole genome shotgun (WGS) entry which is preliminary data.</text>
</comment>
<evidence type="ECO:0000256" key="1">
    <source>
        <dbReference type="ARBA" id="ARBA00008668"/>
    </source>
</evidence>
<accession>A0A833N5F6</accession>
<dbReference type="Gene3D" id="3.40.50.1110">
    <property type="entry name" value="SGNH hydrolase"/>
    <property type="match status" value="1"/>
</dbReference>
<dbReference type="PANTHER" id="PTHR22835:SF659">
    <property type="entry name" value="GDSL LIPASE_ACYLHYDROLASE, PUTATIVE (AFU_ORTHOLOGUE AFUA_2G00510)-RELATED"/>
    <property type="match status" value="1"/>
</dbReference>
<dbReference type="InterPro" id="IPR001087">
    <property type="entry name" value="GDSL"/>
</dbReference>
<dbReference type="AlphaFoldDB" id="A0A833N5F6"/>
<feature type="signal peptide" evidence="3">
    <location>
        <begin position="1"/>
        <end position="27"/>
    </location>
</feature>
<feature type="coiled-coil region" evidence="2">
    <location>
        <begin position="348"/>
        <end position="375"/>
    </location>
</feature>
<dbReference type="RefSeq" id="WP_152211857.1">
    <property type="nucleotide sequence ID" value="NZ_WFLN01000004.1"/>
</dbReference>
<dbReference type="EMBL" id="WFLN01000004">
    <property type="protein sequence ID" value="KAB8033772.1"/>
    <property type="molecule type" value="Genomic_DNA"/>
</dbReference>
<keyword evidence="2" id="KW-0175">Coiled coil</keyword>
<comment type="similarity">
    <text evidence="1">Belongs to the 'GDSL' lipolytic enzyme family.</text>
</comment>